<evidence type="ECO:0000256" key="2">
    <source>
        <dbReference type="ARBA" id="ARBA00004613"/>
    </source>
</evidence>
<dbReference type="Pfam" id="PF04773">
    <property type="entry name" value="FecR"/>
    <property type="match status" value="1"/>
</dbReference>
<evidence type="ECO:0000256" key="7">
    <source>
        <dbReference type="ARBA" id="ARBA00023136"/>
    </source>
</evidence>
<dbReference type="RefSeq" id="WP_158946919.1">
    <property type="nucleotide sequence ID" value="NZ_CP046400.1"/>
</dbReference>
<evidence type="ECO:0000313" key="10">
    <source>
        <dbReference type="EMBL" id="QGY39694.1"/>
    </source>
</evidence>
<evidence type="ECO:0000256" key="6">
    <source>
        <dbReference type="ARBA" id="ARBA00023026"/>
    </source>
</evidence>
<accession>A0A6I6JPX2</accession>
<keyword evidence="4" id="KW-0800">Toxin</keyword>
<dbReference type="GO" id="GO:0005509">
    <property type="term" value="F:calcium ion binding"/>
    <property type="evidence" value="ECO:0007669"/>
    <property type="project" value="InterPro"/>
</dbReference>
<comment type="subcellular location">
    <subcellularLocation>
        <location evidence="1">Membrane</location>
    </subcellularLocation>
    <subcellularLocation>
        <location evidence="2">Secreted</location>
    </subcellularLocation>
</comment>
<dbReference type="AlphaFoldDB" id="A0A6I6JPX2"/>
<gene>
    <name evidence="10" type="ORF">GM415_06030</name>
</gene>
<dbReference type="PANTHER" id="PTHR38340:SF1">
    <property type="entry name" value="S-LAYER PROTEIN"/>
    <property type="match status" value="1"/>
</dbReference>
<dbReference type="InterPro" id="IPR011049">
    <property type="entry name" value="Serralysin-like_metalloprot_C"/>
</dbReference>
<dbReference type="PRINTS" id="PR01488">
    <property type="entry name" value="RTXTOXINA"/>
</dbReference>
<keyword evidence="11" id="KW-1185">Reference proteome</keyword>
<dbReference type="InterPro" id="IPR050557">
    <property type="entry name" value="RTX_toxin/Mannuronan_C5-epim"/>
</dbReference>
<dbReference type="GO" id="GO:0016020">
    <property type="term" value="C:membrane"/>
    <property type="evidence" value="ECO:0007669"/>
    <property type="project" value="UniProtKB-SubCell"/>
</dbReference>
<keyword evidence="6" id="KW-0843">Virulence</keyword>
<reference evidence="10 11" key="1">
    <citation type="submission" date="2019-11" db="EMBL/GenBank/DDBJ databases">
        <authorList>
            <person name="Zheng R.K."/>
            <person name="Sun C.M."/>
        </authorList>
    </citation>
    <scope>NUCLEOTIDE SEQUENCE [LARGE SCALE GENOMIC DNA]</scope>
    <source>
        <strain evidence="10 11">SRB007</strain>
    </source>
</reference>
<feature type="region of interest" description="Disordered" evidence="8">
    <location>
        <begin position="279"/>
        <end position="315"/>
    </location>
</feature>
<evidence type="ECO:0000256" key="1">
    <source>
        <dbReference type="ARBA" id="ARBA00004370"/>
    </source>
</evidence>
<name>A0A6I6JPX2_9BACT</name>
<keyword evidence="7" id="KW-0472">Membrane</keyword>
<feature type="compositionally biased region" description="Low complexity" evidence="8">
    <location>
        <begin position="294"/>
        <end position="311"/>
    </location>
</feature>
<evidence type="ECO:0000259" key="9">
    <source>
        <dbReference type="Pfam" id="PF04773"/>
    </source>
</evidence>
<protein>
    <recommendedName>
        <fullName evidence="9">FecR protein domain-containing protein</fullName>
    </recommendedName>
</protein>
<evidence type="ECO:0000313" key="11">
    <source>
        <dbReference type="Proteomes" id="UP000428328"/>
    </source>
</evidence>
<keyword evidence="5" id="KW-0677">Repeat</keyword>
<evidence type="ECO:0000256" key="5">
    <source>
        <dbReference type="ARBA" id="ARBA00022737"/>
    </source>
</evidence>
<dbReference type="PRINTS" id="PR00313">
    <property type="entry name" value="CABNDNGRPT"/>
</dbReference>
<feature type="region of interest" description="Disordered" evidence="8">
    <location>
        <begin position="194"/>
        <end position="267"/>
    </location>
</feature>
<evidence type="ECO:0000256" key="3">
    <source>
        <dbReference type="ARBA" id="ARBA00022525"/>
    </source>
</evidence>
<keyword evidence="3" id="KW-0964">Secreted</keyword>
<dbReference type="PANTHER" id="PTHR38340">
    <property type="entry name" value="S-LAYER PROTEIN"/>
    <property type="match status" value="1"/>
</dbReference>
<dbReference type="EMBL" id="CP046400">
    <property type="protein sequence ID" value="QGY39694.1"/>
    <property type="molecule type" value="Genomic_DNA"/>
</dbReference>
<dbReference type="GO" id="GO:0005576">
    <property type="term" value="C:extracellular region"/>
    <property type="evidence" value="ECO:0007669"/>
    <property type="project" value="UniProtKB-SubCell"/>
</dbReference>
<feature type="domain" description="FecR protein" evidence="9">
    <location>
        <begin position="44"/>
        <end position="127"/>
    </location>
</feature>
<dbReference type="InterPro" id="IPR018511">
    <property type="entry name" value="Hemolysin-typ_Ca-bd_CS"/>
</dbReference>
<dbReference type="Pfam" id="PF00353">
    <property type="entry name" value="HemolysinCabind"/>
    <property type="match status" value="5"/>
</dbReference>
<sequence>MPDAANQIGIVTIAHGTATAEGPEGIRTLNAESPVYADDVIKTVGHGSAVEIELRDGAMLSQGPDSSIVLDSYVYDPDQSMGEMTVKIIQGTLRSVTGEIVDMNPEGFRIESPLATIGIRGTTTGHVVPADGSPEQHVCVDFVDRAVVVSQDGGLRVITQDGMGVTATLAGLGEVAPAPADVLSNLDQLSSASMEQGAPTYDEAPSQEEDNDRHQDDGQQDAVAGEAQAETGEGETGQGEAPAQPMSLQPAGEETGGQVLPPPPATPMMAAMEQAAPVPVAPETGSGPELGASTSRTTLEETTGNTTPTQTSLDLSNETDNLTVDISTSPAYWEVTGNSASRTYVGDSIVTVTGSATGENTITGNNSDNLLKGGAGADSISGGLGDDTIFGNGGGDDLDGGTDNDTVSYSTLSAGVDLDLDAGTADYTISSTNYSDTLAGFENAAGSDYNDTLFGTTGDNVLWGNDGNDLLWGGGSGDDTLYGGAGDDTLKFHEDLTGVIDGGDDTDTFVVWTSSGNYDLTGLTSVTNVEAILFDTTNSSVTFQATDFDIFDGTTAFDVNTSGASSNDTLSIEASSANGETETIDLSAMTFGANWTAGSDKVILTGSLGNDVLTGSTENDSISGGVGNDLIKGNSGDDTLDGGVGTDTLSYQDATGGVTADLDGTVSDDGYGDTDSFSNFETFIGSENADVITTSDTATTNMTIQTKGGNDLINYVGNANNMAVTIDSGYGDDKLSLTADVEAGSSFEGCAGTDTLDASGNNTVDATELSVSSVEVLNVGGSTTTLQLSSGTISGQSWSTTVASGCTLEVLGSTSADSVNLAAISFASLAGSVSISTDTGNDSVAMGGNMSSSITVNGSTGDDTLSFTDTGLGTDELDNVSNVEHFVLGDAETSVTAVNALVSGGTTAYVDASAITSTHSFTWDGSGELDGSYHFSAGEGINDITGGIGNDTFSLSSDVAATSSFDGGAGTNQLSVDATISLEATATLSNLQELTLAEDVTLTVDWGKESFLSGLDDIYGHSGGGDETLSIVDSGTDNSLNLSSTPTFSDWSGNDAISVEGLDGNDTIVLWNQATTADGGDGNDNIFGGDGNDTLLGGLGDDYLRGENGTDSLTGGDGADTFHYQSTSECGDAISDFTHAEDVLQFTDTNFASLGTGTLNAANFAEVNDSAYLSDGQTGLSTNSEHFVYYNDGSTFALYYDADGSDGANHTLVATFDSDVSLTEADINLA</sequence>
<evidence type="ECO:0000256" key="4">
    <source>
        <dbReference type="ARBA" id="ARBA00022656"/>
    </source>
</evidence>
<evidence type="ECO:0000256" key="8">
    <source>
        <dbReference type="SAM" id="MobiDB-lite"/>
    </source>
</evidence>
<dbReference type="GO" id="GO:0090729">
    <property type="term" value="F:toxin activity"/>
    <property type="evidence" value="ECO:0007669"/>
    <property type="project" value="UniProtKB-KW"/>
</dbReference>
<dbReference type="InterPro" id="IPR001343">
    <property type="entry name" value="Hemolysn_Ca-bd"/>
</dbReference>
<proteinExistence type="predicted"/>
<dbReference type="InterPro" id="IPR006860">
    <property type="entry name" value="FecR"/>
</dbReference>
<organism evidence="10 11">
    <name type="scientific">Pseudodesulfovibrio cashew</name>
    <dbReference type="NCBI Taxonomy" id="2678688"/>
    <lineage>
        <taxon>Bacteria</taxon>
        <taxon>Pseudomonadati</taxon>
        <taxon>Thermodesulfobacteriota</taxon>
        <taxon>Desulfovibrionia</taxon>
        <taxon>Desulfovibrionales</taxon>
        <taxon>Desulfovibrionaceae</taxon>
    </lineage>
</organism>
<dbReference type="Gene3D" id="2.160.20.160">
    <property type="match status" value="1"/>
</dbReference>
<dbReference type="InterPro" id="IPR003995">
    <property type="entry name" value="RTX_toxin_determinant-A"/>
</dbReference>
<dbReference type="SUPFAM" id="SSF51120">
    <property type="entry name" value="beta-Roll"/>
    <property type="match status" value="4"/>
</dbReference>
<dbReference type="Proteomes" id="UP000428328">
    <property type="component" value="Chromosome"/>
</dbReference>
<dbReference type="KEGG" id="psel:GM415_06030"/>
<dbReference type="PROSITE" id="PS00330">
    <property type="entry name" value="HEMOLYSIN_CALCIUM"/>
    <property type="match status" value="3"/>
</dbReference>
<dbReference type="Gene3D" id="2.150.10.10">
    <property type="entry name" value="Serralysin-like metalloprotease, C-terminal"/>
    <property type="match status" value="3"/>
</dbReference>